<dbReference type="InterPro" id="IPR036444">
    <property type="entry name" value="PLipase_A2_dom_sf"/>
</dbReference>
<dbReference type="Gene3D" id="1.20.90.10">
    <property type="entry name" value="Phospholipase A2 domain"/>
    <property type="match status" value="1"/>
</dbReference>
<evidence type="ECO:0008006" key="2">
    <source>
        <dbReference type="Google" id="ProtNLM"/>
    </source>
</evidence>
<evidence type="ECO:0000313" key="1">
    <source>
        <dbReference type="EMBL" id="AEO36389.1"/>
    </source>
</evidence>
<proteinExistence type="evidence at transcript level"/>
<dbReference type="InterPro" id="IPR010711">
    <property type="entry name" value="PLA2G12"/>
</dbReference>
<dbReference type="PANTHER" id="PTHR12824:SF8">
    <property type="entry name" value="GXIVSPLA2, ISOFORM A"/>
    <property type="match status" value="1"/>
</dbReference>
<dbReference type="Pfam" id="PF06951">
    <property type="entry name" value="PLA2G12"/>
    <property type="match status" value="1"/>
</dbReference>
<organism evidence="1">
    <name type="scientific">Amblyomma maculatum</name>
    <name type="common">Gulf Coast tick</name>
    <dbReference type="NCBI Taxonomy" id="34609"/>
    <lineage>
        <taxon>Eukaryota</taxon>
        <taxon>Metazoa</taxon>
        <taxon>Ecdysozoa</taxon>
        <taxon>Arthropoda</taxon>
        <taxon>Chelicerata</taxon>
        <taxon>Arachnida</taxon>
        <taxon>Acari</taxon>
        <taxon>Parasitiformes</taxon>
        <taxon>Ixodida</taxon>
        <taxon>Ixodoidea</taxon>
        <taxon>Ixodidae</taxon>
        <taxon>Amblyomminae</taxon>
        <taxon>Amblyomma</taxon>
    </lineage>
</organism>
<dbReference type="AlphaFoldDB" id="G3MSC1"/>
<protein>
    <recommendedName>
        <fullName evidence="2">Phospholipase A2 domain-containing protein</fullName>
    </recommendedName>
</protein>
<dbReference type="GO" id="GO:0005576">
    <property type="term" value="C:extracellular region"/>
    <property type="evidence" value="ECO:0007669"/>
    <property type="project" value="InterPro"/>
</dbReference>
<sequence>MAQFPPRIQRTMREVRNTYWRHQKGRPDANISLVRPHSLGGRFGLLIEGRASELLEDDEVKELTQIFVHTHVRLVYNGKEETIESDTKGAVMSSSYVVLFFNVLLATVMVPSTSTARPGGAECRFQCPATLKPSPRPLHKRSSNGCGTEAFRLPASALPHPDFEACCNEHDLCYDTCLSDKAQCDRSFDACMARICDTKVAVKDSCISTAGLFTTMTKNLGCEAFLKSQEQACICRSEDEL</sequence>
<dbReference type="GO" id="GO:0004623">
    <property type="term" value="F:phospholipase A2 activity"/>
    <property type="evidence" value="ECO:0007669"/>
    <property type="project" value="InterPro"/>
</dbReference>
<dbReference type="EMBL" id="JO844772">
    <property type="protein sequence ID" value="AEO36389.1"/>
    <property type="molecule type" value="mRNA"/>
</dbReference>
<name>G3MSC1_AMBMU</name>
<dbReference type="GO" id="GO:0006644">
    <property type="term" value="P:phospholipid metabolic process"/>
    <property type="evidence" value="ECO:0007669"/>
    <property type="project" value="InterPro"/>
</dbReference>
<dbReference type="GO" id="GO:0016042">
    <property type="term" value="P:lipid catabolic process"/>
    <property type="evidence" value="ECO:0007669"/>
    <property type="project" value="InterPro"/>
</dbReference>
<accession>G3MSC1</accession>
<reference evidence="1" key="1">
    <citation type="journal article" date="2011" name="PLoS ONE">
        <title>A deep insight into the sialotranscriptome of the gulf coast tick, Amblyomma maculatum.</title>
        <authorList>
            <person name="Karim S."/>
            <person name="Singh P."/>
            <person name="Ribeiro J.M."/>
        </authorList>
    </citation>
    <scope>NUCLEOTIDE SEQUENCE</scope>
    <source>
        <tissue evidence="1">Salivary gland</tissue>
    </source>
</reference>
<dbReference type="PANTHER" id="PTHR12824">
    <property type="entry name" value="GROUP XII SECRETORY PHOSPHOLIPASE A2 FAMILY MEMBER"/>
    <property type="match status" value="1"/>
</dbReference>
<dbReference type="GO" id="GO:0050482">
    <property type="term" value="P:arachidonate secretion"/>
    <property type="evidence" value="ECO:0007669"/>
    <property type="project" value="InterPro"/>
</dbReference>
<dbReference type="GO" id="GO:0005509">
    <property type="term" value="F:calcium ion binding"/>
    <property type="evidence" value="ECO:0007669"/>
    <property type="project" value="InterPro"/>
</dbReference>
<dbReference type="SUPFAM" id="SSF48619">
    <property type="entry name" value="Phospholipase A2, PLA2"/>
    <property type="match status" value="1"/>
</dbReference>